<gene>
    <name evidence="9" type="ORF">ACFSKP_03150</name>
</gene>
<evidence type="ECO:0000313" key="9">
    <source>
        <dbReference type="EMBL" id="MFD2245236.1"/>
    </source>
</evidence>
<reference evidence="10" key="1">
    <citation type="journal article" date="2019" name="Int. J. Syst. Evol. Microbiol.">
        <title>The Global Catalogue of Microorganisms (GCM) 10K type strain sequencing project: providing services to taxonomists for standard genome sequencing and annotation.</title>
        <authorList>
            <consortium name="The Broad Institute Genomics Platform"/>
            <consortium name="The Broad Institute Genome Sequencing Center for Infectious Disease"/>
            <person name="Wu L."/>
            <person name="Ma J."/>
        </authorList>
    </citation>
    <scope>NUCLEOTIDE SEQUENCE [LARGE SCALE GENOMIC DNA]</scope>
    <source>
        <strain evidence="10">CGMCC 4.1782</strain>
    </source>
</reference>
<protein>
    <submittedName>
        <fullName evidence="9">ABC transporter permease</fullName>
    </submittedName>
</protein>
<dbReference type="CDD" id="cd06261">
    <property type="entry name" value="TM_PBP2"/>
    <property type="match status" value="1"/>
</dbReference>
<feature type="transmembrane region" description="Helical" evidence="7">
    <location>
        <begin position="128"/>
        <end position="145"/>
    </location>
</feature>
<feature type="transmembrane region" description="Helical" evidence="7">
    <location>
        <begin position="329"/>
        <end position="355"/>
    </location>
</feature>
<dbReference type="Pfam" id="PF00528">
    <property type="entry name" value="BPD_transp_1"/>
    <property type="match status" value="1"/>
</dbReference>
<accession>A0ABW5CS44</accession>
<dbReference type="InterPro" id="IPR000515">
    <property type="entry name" value="MetI-like"/>
</dbReference>
<feature type="transmembrane region" description="Helical" evidence="7">
    <location>
        <begin position="21"/>
        <end position="40"/>
    </location>
</feature>
<evidence type="ECO:0000256" key="4">
    <source>
        <dbReference type="ARBA" id="ARBA00022692"/>
    </source>
</evidence>
<sequence length="363" mass="39702">MNRFLSDIVRIWQLRWAFRLALIYLFLFLLLVILLPWLPLSFQPNDLDLGQAFQPPFQWANVTSATPLHWLGTDALGRDVLSNTLFGARTAVLISLPVMLATTVIGLVLGTAAGFYADSSGKISRASFSGILLSVPVFLYFGMYVPSQAFLLKLPPAVLLLSMGIAILAPFILMKVLVPALKRATFFTKQVPFPADQVVLRLIEVFTSIPRLVIILVLASFMPPSVVLLSFILVLTYWTDTARLTRAETLRVKQLPYFEAAVSAGASTGGLLMRHALPNILAPVIVSFIFGLAGLLALESTLSFLGIGVPAELVSWGRTIAGIRANTSAWWLVVFPGGFLALTVLALQTCSYYILNAMQHHSP</sequence>
<evidence type="ECO:0000256" key="1">
    <source>
        <dbReference type="ARBA" id="ARBA00004651"/>
    </source>
</evidence>
<keyword evidence="6 7" id="KW-0472">Membrane</keyword>
<feature type="domain" description="ABC transmembrane type-1" evidence="8">
    <location>
        <begin position="159"/>
        <end position="351"/>
    </location>
</feature>
<dbReference type="Gene3D" id="1.10.3720.10">
    <property type="entry name" value="MetI-like"/>
    <property type="match status" value="1"/>
</dbReference>
<feature type="transmembrane region" description="Helical" evidence="7">
    <location>
        <begin position="91"/>
        <end position="116"/>
    </location>
</feature>
<feature type="transmembrane region" description="Helical" evidence="7">
    <location>
        <begin position="212"/>
        <end position="235"/>
    </location>
</feature>
<evidence type="ECO:0000259" key="8">
    <source>
        <dbReference type="PROSITE" id="PS50928"/>
    </source>
</evidence>
<dbReference type="PANTHER" id="PTHR43386:SF1">
    <property type="entry name" value="D,D-DIPEPTIDE TRANSPORT SYSTEM PERMEASE PROTEIN DDPC-RELATED"/>
    <property type="match status" value="1"/>
</dbReference>
<keyword evidence="3" id="KW-1003">Cell membrane</keyword>
<evidence type="ECO:0000256" key="5">
    <source>
        <dbReference type="ARBA" id="ARBA00022989"/>
    </source>
</evidence>
<keyword evidence="5 7" id="KW-1133">Transmembrane helix</keyword>
<proteinExistence type="inferred from homology"/>
<dbReference type="InterPro" id="IPR035906">
    <property type="entry name" value="MetI-like_sf"/>
</dbReference>
<feature type="transmembrane region" description="Helical" evidence="7">
    <location>
        <begin position="280"/>
        <end position="309"/>
    </location>
</feature>
<dbReference type="RefSeq" id="WP_250429307.1">
    <property type="nucleotide sequence ID" value="NZ_JALPRR010000002.1"/>
</dbReference>
<feature type="transmembrane region" description="Helical" evidence="7">
    <location>
        <begin position="157"/>
        <end position="178"/>
    </location>
</feature>
<dbReference type="PANTHER" id="PTHR43386">
    <property type="entry name" value="OLIGOPEPTIDE TRANSPORT SYSTEM PERMEASE PROTEIN APPC"/>
    <property type="match status" value="1"/>
</dbReference>
<dbReference type="EMBL" id="JBHUIM010000001">
    <property type="protein sequence ID" value="MFD2245236.1"/>
    <property type="molecule type" value="Genomic_DNA"/>
</dbReference>
<evidence type="ECO:0000256" key="7">
    <source>
        <dbReference type="RuleBase" id="RU363032"/>
    </source>
</evidence>
<dbReference type="InterPro" id="IPR050366">
    <property type="entry name" value="BP-dependent_transpt_permease"/>
</dbReference>
<dbReference type="SUPFAM" id="SSF161098">
    <property type="entry name" value="MetI-like"/>
    <property type="match status" value="1"/>
</dbReference>
<evidence type="ECO:0000256" key="6">
    <source>
        <dbReference type="ARBA" id="ARBA00023136"/>
    </source>
</evidence>
<organism evidence="9 10">
    <name type="scientific">Pontibacter ruber</name>
    <dbReference type="NCBI Taxonomy" id="1343895"/>
    <lineage>
        <taxon>Bacteria</taxon>
        <taxon>Pseudomonadati</taxon>
        <taxon>Bacteroidota</taxon>
        <taxon>Cytophagia</taxon>
        <taxon>Cytophagales</taxon>
        <taxon>Hymenobacteraceae</taxon>
        <taxon>Pontibacter</taxon>
    </lineage>
</organism>
<comment type="similarity">
    <text evidence="7">Belongs to the binding-protein-dependent transport system permease family.</text>
</comment>
<keyword evidence="10" id="KW-1185">Reference proteome</keyword>
<dbReference type="PROSITE" id="PS50928">
    <property type="entry name" value="ABC_TM1"/>
    <property type="match status" value="1"/>
</dbReference>
<keyword evidence="2 7" id="KW-0813">Transport</keyword>
<comment type="subcellular location">
    <subcellularLocation>
        <location evidence="1 7">Cell membrane</location>
        <topology evidence="1 7">Multi-pass membrane protein</topology>
    </subcellularLocation>
</comment>
<name>A0ABW5CS44_9BACT</name>
<evidence type="ECO:0000256" key="3">
    <source>
        <dbReference type="ARBA" id="ARBA00022475"/>
    </source>
</evidence>
<dbReference type="Proteomes" id="UP001597374">
    <property type="component" value="Unassembled WGS sequence"/>
</dbReference>
<evidence type="ECO:0000256" key="2">
    <source>
        <dbReference type="ARBA" id="ARBA00022448"/>
    </source>
</evidence>
<comment type="caution">
    <text evidence="9">The sequence shown here is derived from an EMBL/GenBank/DDBJ whole genome shotgun (WGS) entry which is preliminary data.</text>
</comment>
<keyword evidence="4 7" id="KW-0812">Transmembrane</keyword>
<evidence type="ECO:0000313" key="10">
    <source>
        <dbReference type="Proteomes" id="UP001597374"/>
    </source>
</evidence>